<proteinExistence type="predicted"/>
<dbReference type="InterPro" id="IPR015915">
    <property type="entry name" value="Kelch-typ_b-propeller"/>
</dbReference>
<evidence type="ECO:0000256" key="1">
    <source>
        <dbReference type="SAM" id="MobiDB-lite"/>
    </source>
</evidence>
<dbReference type="InterPro" id="IPR011043">
    <property type="entry name" value="Gal_Oxase/kelch_b-propeller"/>
</dbReference>
<dbReference type="InterPro" id="IPR017451">
    <property type="entry name" value="F-box-assoc_interact_dom"/>
</dbReference>
<feature type="region of interest" description="Disordered" evidence="1">
    <location>
        <begin position="1"/>
        <end position="34"/>
    </location>
</feature>
<dbReference type="CDD" id="cd22157">
    <property type="entry name" value="F-box_AtFBW1-like"/>
    <property type="match status" value="1"/>
</dbReference>
<dbReference type="SUPFAM" id="SSF50965">
    <property type="entry name" value="Galactose oxidase, central domain"/>
    <property type="match status" value="1"/>
</dbReference>
<dbReference type="InterPro" id="IPR001810">
    <property type="entry name" value="F-box_dom"/>
</dbReference>
<sequence>MTPERSPVPPSPKRRRHDPRTTAAAAASSTEIPSTASAVPLPDEIIFDILTRVPVRSACRFRCVSSEWCALISGPDFAAAHGSRAHAEPLVWVYSFRGKGTELRLVGMNGGVVRVIRDGDIDDVRCEVLTVKGDIGWKRAPSPPAHVTCSSTCVAVVNGILHVFGSREGDSWDVHCFDLESERWKTTIQGPRIEGGYNLSTDIRMVELKGTLCVVQSSSKTQLTDVWLLTDPNKGIWDKAYAIPMDPHTQHYTPLGMTHDGERLLFQCSFNHKPAQAVRIYDPCTNAWTDVTETSSNFACKIGLRNLRLGSFISAKT</sequence>
<dbReference type="AlphaFoldDB" id="R7VYP6"/>
<dbReference type="NCBIfam" id="TIGR01640">
    <property type="entry name" value="F_box_assoc_1"/>
    <property type="match status" value="1"/>
</dbReference>
<dbReference type="Pfam" id="PF00646">
    <property type="entry name" value="F-box"/>
    <property type="match status" value="1"/>
</dbReference>
<dbReference type="PANTHER" id="PTHR31111">
    <property type="entry name" value="BNAA05G37150D PROTEIN-RELATED"/>
    <property type="match status" value="1"/>
</dbReference>
<dbReference type="PANTHER" id="PTHR31111:SF136">
    <property type="entry name" value="F-BOX ASSOCIATED DOMAIN-CONTAINING PROTEIN"/>
    <property type="match status" value="1"/>
</dbReference>
<reference evidence="2" key="1">
    <citation type="submission" date="2015-06" db="UniProtKB">
        <authorList>
            <consortium name="EnsemblPlants"/>
        </authorList>
    </citation>
    <scope>IDENTIFICATION</scope>
</reference>
<dbReference type="EnsemblPlants" id="EMT00709">
    <property type="protein sequence ID" value="EMT00709"/>
    <property type="gene ID" value="F775_14442"/>
</dbReference>
<protein>
    <submittedName>
        <fullName evidence="2">Uncharacterized protein</fullName>
    </submittedName>
</protein>
<organism evidence="2">
    <name type="scientific">Aegilops tauschii</name>
    <name type="common">Tausch's goatgrass</name>
    <name type="synonym">Aegilops squarrosa</name>
    <dbReference type="NCBI Taxonomy" id="37682"/>
    <lineage>
        <taxon>Eukaryota</taxon>
        <taxon>Viridiplantae</taxon>
        <taxon>Streptophyta</taxon>
        <taxon>Embryophyta</taxon>
        <taxon>Tracheophyta</taxon>
        <taxon>Spermatophyta</taxon>
        <taxon>Magnoliopsida</taxon>
        <taxon>Liliopsida</taxon>
        <taxon>Poales</taxon>
        <taxon>Poaceae</taxon>
        <taxon>BOP clade</taxon>
        <taxon>Pooideae</taxon>
        <taxon>Triticodae</taxon>
        <taxon>Triticeae</taxon>
        <taxon>Triticinae</taxon>
        <taxon>Aegilops</taxon>
    </lineage>
</organism>
<feature type="compositionally biased region" description="Low complexity" evidence="1">
    <location>
        <begin position="21"/>
        <end position="34"/>
    </location>
</feature>
<dbReference type="Gene3D" id="2.120.10.80">
    <property type="entry name" value="Kelch-type beta propeller"/>
    <property type="match status" value="1"/>
</dbReference>
<dbReference type="Gene3D" id="1.20.1280.50">
    <property type="match status" value="1"/>
</dbReference>
<name>R7VYP6_AEGTA</name>
<dbReference type="Pfam" id="PF08268">
    <property type="entry name" value="FBA_3"/>
    <property type="match status" value="1"/>
</dbReference>
<dbReference type="InterPro" id="IPR013187">
    <property type="entry name" value="F-box-assoc_dom_typ3"/>
</dbReference>
<feature type="compositionally biased region" description="Pro residues" evidence="1">
    <location>
        <begin position="1"/>
        <end position="11"/>
    </location>
</feature>
<dbReference type="SMART" id="SM00256">
    <property type="entry name" value="FBOX"/>
    <property type="match status" value="1"/>
</dbReference>
<evidence type="ECO:0000313" key="2">
    <source>
        <dbReference type="EnsemblPlants" id="EMT00709"/>
    </source>
</evidence>
<accession>R7VYP6</accession>